<dbReference type="PANTHER" id="PTHR42850:SF2">
    <property type="entry name" value="BLL5683 PROTEIN"/>
    <property type="match status" value="1"/>
</dbReference>
<dbReference type="EMBL" id="PDEQ01000002">
    <property type="protein sequence ID" value="PEN14410.1"/>
    <property type="molecule type" value="Genomic_DNA"/>
</dbReference>
<sequence length="281" mass="31170">MQRTNGSSNPVENACRRSESSGFTFRTPVDCTSDSASSIRSTPQFVPPVRLAIISDIHSNLEALQTALRAIERVGVDRMYCLGDVVGYNANPVECMHLVAEHCDGVVVGNHDLAVATGDGIEQLPPDAQKAARHNQELLSDTHREEILSWPDEIVEHDCTFVHATPDEPRAWKRINSFPAAKRQFEHFDTPVCFVGHTHVPSVVSDRLGVLKVRPGHRFMINPGSIGQPRDNNPKLSFALFDTASMQYRNVRLDYDMETTARKLQAAGLPDRLAHRLLEGA</sequence>
<evidence type="ECO:0000313" key="3">
    <source>
        <dbReference type="EMBL" id="PEN14410.1"/>
    </source>
</evidence>
<dbReference type="PANTHER" id="PTHR42850">
    <property type="entry name" value="METALLOPHOSPHOESTERASE"/>
    <property type="match status" value="1"/>
</dbReference>
<dbReference type="Pfam" id="PF12850">
    <property type="entry name" value="Metallophos_2"/>
    <property type="match status" value="1"/>
</dbReference>
<dbReference type="CDD" id="cd00838">
    <property type="entry name" value="MPP_superfamily"/>
    <property type="match status" value="1"/>
</dbReference>
<comment type="caution">
    <text evidence="3">The sequence shown here is derived from an EMBL/GenBank/DDBJ whole genome shotgun (WGS) entry which is preliminary data.</text>
</comment>
<dbReference type="AlphaFoldDB" id="A0A2A8D0K3"/>
<dbReference type="OrthoDB" id="9813918at2"/>
<dbReference type="PIRSF" id="PIRSF000883">
    <property type="entry name" value="Pesterase_MJ0912"/>
    <property type="match status" value="1"/>
</dbReference>
<dbReference type="Proteomes" id="UP000220102">
    <property type="component" value="Unassembled WGS sequence"/>
</dbReference>
<organism evidence="3 4">
    <name type="scientific">Longibacter salinarum</name>
    <dbReference type="NCBI Taxonomy" id="1850348"/>
    <lineage>
        <taxon>Bacteria</taxon>
        <taxon>Pseudomonadati</taxon>
        <taxon>Rhodothermota</taxon>
        <taxon>Rhodothermia</taxon>
        <taxon>Rhodothermales</taxon>
        <taxon>Salisaetaceae</taxon>
        <taxon>Longibacter</taxon>
    </lineage>
</organism>
<accession>A0A2A8D0K3</accession>
<dbReference type="InterPro" id="IPR011152">
    <property type="entry name" value="Pesterase_MJ0912"/>
</dbReference>
<evidence type="ECO:0000256" key="1">
    <source>
        <dbReference type="ARBA" id="ARBA00008950"/>
    </source>
</evidence>
<dbReference type="InterPro" id="IPR024654">
    <property type="entry name" value="Calcineurin-like_PHP_lpxH"/>
</dbReference>
<name>A0A2A8D0K3_9BACT</name>
<dbReference type="InterPro" id="IPR050126">
    <property type="entry name" value="Ap4A_hydrolase"/>
</dbReference>
<keyword evidence="4" id="KW-1185">Reference proteome</keyword>
<reference evidence="3 4" key="1">
    <citation type="submission" date="2017-10" db="EMBL/GenBank/DDBJ databases">
        <title>Draft genome of Longibacter Salinarum.</title>
        <authorList>
            <person name="Goh K.M."/>
            <person name="Shamsir M.S."/>
            <person name="Lim S.W."/>
        </authorList>
    </citation>
    <scope>NUCLEOTIDE SEQUENCE [LARGE SCALE GENOMIC DNA]</scope>
    <source>
        <strain evidence="3 4">KCTC 52045</strain>
    </source>
</reference>
<feature type="domain" description="Calcineurin-like phosphoesterase" evidence="2">
    <location>
        <begin position="50"/>
        <end position="245"/>
    </location>
</feature>
<evidence type="ECO:0000259" key="2">
    <source>
        <dbReference type="Pfam" id="PF12850"/>
    </source>
</evidence>
<dbReference type="InterPro" id="IPR029052">
    <property type="entry name" value="Metallo-depent_PP-like"/>
</dbReference>
<gene>
    <name evidence="3" type="ORF">CRI94_05105</name>
</gene>
<dbReference type="GO" id="GO:0016791">
    <property type="term" value="F:phosphatase activity"/>
    <property type="evidence" value="ECO:0007669"/>
    <property type="project" value="TreeGrafter"/>
</dbReference>
<protein>
    <submittedName>
        <fullName evidence="3">Metallophosphatase family protein</fullName>
    </submittedName>
</protein>
<dbReference type="Gene3D" id="3.60.21.10">
    <property type="match status" value="1"/>
</dbReference>
<evidence type="ECO:0000313" key="4">
    <source>
        <dbReference type="Proteomes" id="UP000220102"/>
    </source>
</evidence>
<dbReference type="SUPFAM" id="SSF56300">
    <property type="entry name" value="Metallo-dependent phosphatases"/>
    <property type="match status" value="1"/>
</dbReference>
<proteinExistence type="inferred from homology"/>
<dbReference type="GO" id="GO:0005737">
    <property type="term" value="C:cytoplasm"/>
    <property type="evidence" value="ECO:0007669"/>
    <property type="project" value="TreeGrafter"/>
</dbReference>
<comment type="similarity">
    <text evidence="1">Belongs to the metallophosphoesterase superfamily. YfcE family.</text>
</comment>